<dbReference type="InterPro" id="IPR011010">
    <property type="entry name" value="DNA_brk_join_enz"/>
</dbReference>
<dbReference type="AlphaFoldDB" id="A0A225WLE4"/>
<dbReference type="GO" id="GO:0015074">
    <property type="term" value="P:DNA integration"/>
    <property type="evidence" value="ECO:0007669"/>
    <property type="project" value="InterPro"/>
</dbReference>
<dbReference type="SUPFAM" id="SSF56349">
    <property type="entry name" value="DNA breaking-rejoining enzymes"/>
    <property type="match status" value="1"/>
</dbReference>
<dbReference type="Proteomes" id="UP000198211">
    <property type="component" value="Unassembled WGS sequence"/>
</dbReference>
<dbReference type="GO" id="GO:0003677">
    <property type="term" value="F:DNA binding"/>
    <property type="evidence" value="ECO:0007669"/>
    <property type="project" value="InterPro"/>
</dbReference>
<reference evidence="3" key="1">
    <citation type="submission" date="2017-03" db="EMBL/GenBank/DDBJ databases">
        <title>Phytopthora megakarya and P. palmivora, two closely related causual agents of cacao black pod achieved similar genome size and gene model numbers by different mechanisms.</title>
        <authorList>
            <person name="Ali S."/>
            <person name="Shao J."/>
            <person name="Larry D.J."/>
            <person name="Kronmiller B."/>
            <person name="Shen D."/>
            <person name="Strem M.D."/>
            <person name="Melnick R.L."/>
            <person name="Guiltinan M.J."/>
            <person name="Tyler B.M."/>
            <person name="Meinhardt L.W."/>
            <person name="Bailey B.A."/>
        </authorList>
    </citation>
    <scope>NUCLEOTIDE SEQUENCE [LARGE SCALE GENOMIC DNA]</scope>
    <source>
        <strain evidence="3">zdho120</strain>
    </source>
</reference>
<keyword evidence="1" id="KW-0233">DNA recombination</keyword>
<sequence length="318" mass="35399">MRVAFAGSLRAILRWIVATKKLESPKYFDGDTSKQFFLKSGKQSECARLMVFETQSKIRIDDRELLFLLPTKKNMSRNTGYENSIQCSTRIWKDPLPHSLCQKLCCNSLSRQDGGFVHLFLTTQWNLMCRSELVQTLSSEHLSAHDDSVGCTMHTTKTNQEGGGLKDPRHMYANPLSPTTGWVTALAIYLAYRPTQESGPLFPGSKQKSRFGTALRQLVGVQSGLNHYGAHSIRKGVATFACSGPTSGPSITSMCLRGSWSLGVQDHYIRYESAGDQYLGRVVAGLPLNRAKFSILPPHFSDNNGRDVRDVSKRCSLL</sequence>
<name>A0A225WLE4_9STRA</name>
<comment type="caution">
    <text evidence="2">The sequence shown here is derived from an EMBL/GenBank/DDBJ whole genome shotgun (WGS) entry which is preliminary data.</text>
</comment>
<keyword evidence="3" id="KW-1185">Reference proteome</keyword>
<gene>
    <name evidence="2" type="ORF">PHMEG_0008349</name>
</gene>
<evidence type="ECO:0000313" key="3">
    <source>
        <dbReference type="Proteomes" id="UP000198211"/>
    </source>
</evidence>
<dbReference type="InterPro" id="IPR013762">
    <property type="entry name" value="Integrase-like_cat_sf"/>
</dbReference>
<protein>
    <submittedName>
        <fullName evidence="2">Uncharacterized protein</fullName>
    </submittedName>
</protein>
<dbReference type="Gene3D" id="1.10.443.10">
    <property type="entry name" value="Intergrase catalytic core"/>
    <property type="match status" value="1"/>
</dbReference>
<evidence type="ECO:0000256" key="1">
    <source>
        <dbReference type="ARBA" id="ARBA00023172"/>
    </source>
</evidence>
<dbReference type="GO" id="GO:0006310">
    <property type="term" value="P:DNA recombination"/>
    <property type="evidence" value="ECO:0007669"/>
    <property type="project" value="UniProtKB-KW"/>
</dbReference>
<proteinExistence type="predicted"/>
<dbReference type="EMBL" id="NBNE01000713">
    <property type="protein sequence ID" value="OWZ17670.1"/>
    <property type="molecule type" value="Genomic_DNA"/>
</dbReference>
<evidence type="ECO:0000313" key="2">
    <source>
        <dbReference type="EMBL" id="OWZ17670.1"/>
    </source>
</evidence>
<accession>A0A225WLE4</accession>
<organism evidence="2 3">
    <name type="scientific">Phytophthora megakarya</name>
    <dbReference type="NCBI Taxonomy" id="4795"/>
    <lineage>
        <taxon>Eukaryota</taxon>
        <taxon>Sar</taxon>
        <taxon>Stramenopiles</taxon>
        <taxon>Oomycota</taxon>
        <taxon>Peronosporomycetes</taxon>
        <taxon>Peronosporales</taxon>
        <taxon>Peronosporaceae</taxon>
        <taxon>Phytophthora</taxon>
    </lineage>
</organism>
<dbReference type="OrthoDB" id="164891at2759"/>